<dbReference type="RefSeq" id="WP_143185667.1">
    <property type="nucleotide sequence ID" value="NZ_FQTW01000006.1"/>
</dbReference>
<dbReference type="InterPro" id="IPR014001">
    <property type="entry name" value="Helicase_ATP-bd"/>
</dbReference>
<dbReference type="PROSITE" id="PS51194">
    <property type="entry name" value="HELICASE_CTER"/>
    <property type="match status" value="1"/>
</dbReference>
<keyword evidence="4" id="KW-0067">ATP-binding</keyword>
<evidence type="ECO:0000313" key="8">
    <source>
        <dbReference type="Proteomes" id="UP000184462"/>
    </source>
</evidence>
<dbReference type="GO" id="GO:0005524">
    <property type="term" value="F:ATP binding"/>
    <property type="evidence" value="ECO:0007669"/>
    <property type="project" value="UniProtKB-KW"/>
</dbReference>
<feature type="domain" description="Helicase C-terminal" evidence="6">
    <location>
        <begin position="550"/>
        <end position="696"/>
    </location>
</feature>
<dbReference type="PROSITE" id="PS51192">
    <property type="entry name" value="HELICASE_ATP_BIND_1"/>
    <property type="match status" value="1"/>
</dbReference>
<dbReference type="InterPro" id="IPR050615">
    <property type="entry name" value="ATP-dep_DNA_Helicase"/>
</dbReference>
<dbReference type="OrthoDB" id="9804145at2"/>
<dbReference type="STRING" id="1155689.SAMN05444278_106114"/>
<dbReference type="EMBL" id="FQTW01000006">
    <property type="protein sequence ID" value="SHE83488.1"/>
    <property type="molecule type" value="Genomic_DNA"/>
</dbReference>
<organism evidence="7 8">
    <name type="scientific">Psychroflexus salarius</name>
    <dbReference type="NCBI Taxonomy" id="1155689"/>
    <lineage>
        <taxon>Bacteria</taxon>
        <taxon>Pseudomonadati</taxon>
        <taxon>Bacteroidota</taxon>
        <taxon>Flavobacteriia</taxon>
        <taxon>Flavobacteriales</taxon>
        <taxon>Flavobacteriaceae</taxon>
        <taxon>Psychroflexus</taxon>
    </lineage>
</organism>
<dbReference type="InterPro" id="IPR027417">
    <property type="entry name" value="P-loop_NTPase"/>
</dbReference>
<dbReference type="Gene3D" id="3.40.50.300">
    <property type="entry name" value="P-loop containing nucleotide triphosphate hydrolases"/>
    <property type="match status" value="2"/>
</dbReference>
<dbReference type="GO" id="GO:0003677">
    <property type="term" value="F:DNA binding"/>
    <property type="evidence" value="ECO:0007669"/>
    <property type="project" value="InterPro"/>
</dbReference>
<reference evidence="7 8" key="1">
    <citation type="submission" date="2016-11" db="EMBL/GenBank/DDBJ databases">
        <authorList>
            <person name="Jaros S."/>
            <person name="Januszkiewicz K."/>
            <person name="Wedrychowicz H."/>
        </authorList>
    </citation>
    <scope>NUCLEOTIDE SEQUENCE [LARGE SCALE GENOMIC DNA]</scope>
    <source>
        <strain evidence="7 8">DSM 25661</strain>
    </source>
</reference>
<evidence type="ECO:0000256" key="3">
    <source>
        <dbReference type="ARBA" id="ARBA00022806"/>
    </source>
</evidence>
<dbReference type="PANTHER" id="PTHR11274:SF0">
    <property type="entry name" value="GENERAL TRANSCRIPTION AND DNA REPAIR FACTOR IIH HELICASE SUBUNIT XPB"/>
    <property type="match status" value="1"/>
</dbReference>
<keyword evidence="3 7" id="KW-0347">Helicase</keyword>
<dbReference type="PANTHER" id="PTHR11274">
    <property type="entry name" value="RAD25/XP-B DNA REPAIR HELICASE"/>
    <property type="match status" value="1"/>
</dbReference>
<dbReference type="SMART" id="SM00490">
    <property type="entry name" value="HELICc"/>
    <property type="match status" value="1"/>
</dbReference>
<evidence type="ECO:0000256" key="2">
    <source>
        <dbReference type="ARBA" id="ARBA00022801"/>
    </source>
</evidence>
<dbReference type="Gene3D" id="3.30.870.10">
    <property type="entry name" value="Endonuclease Chain A"/>
    <property type="match status" value="1"/>
</dbReference>
<accession>A0A1M4WQJ7</accession>
<keyword evidence="2" id="KW-0378">Hydrolase</keyword>
<proteinExistence type="predicted"/>
<dbReference type="Pfam" id="PF04851">
    <property type="entry name" value="ResIII"/>
    <property type="match status" value="1"/>
</dbReference>
<keyword evidence="8" id="KW-1185">Reference proteome</keyword>
<dbReference type="AlphaFoldDB" id="A0A1M4WQJ7"/>
<dbReference type="GO" id="GO:0004386">
    <property type="term" value="F:helicase activity"/>
    <property type="evidence" value="ECO:0007669"/>
    <property type="project" value="UniProtKB-KW"/>
</dbReference>
<evidence type="ECO:0000259" key="5">
    <source>
        <dbReference type="PROSITE" id="PS51192"/>
    </source>
</evidence>
<evidence type="ECO:0000256" key="4">
    <source>
        <dbReference type="ARBA" id="ARBA00022840"/>
    </source>
</evidence>
<protein>
    <submittedName>
        <fullName evidence="7">Superfamily II DNA or RNA helicase</fullName>
    </submittedName>
</protein>
<sequence>MSFKSIKFPDSYTYSSDSEHIPLEFYNEVFPVSKTVDLFLGYFNTGAFRVLSESFAEFIYNGGTMRMITNHYYTKLDFDNLIAEPELNDYGEVSKLVKDLRKLKESLDEYGQHFFDCLKYLIKENRLQIQPVSFGKQSLSHSKEMLFFDGEDYILTQGSMNFTLAGIVKNAESFQVEVPWNSPVSQVRIEEQRKRFEKVFNQQHSEYTYLSKNEIQQAIDEVGVERPITELLQISINLSSESYTKKLKEIYQTKKERFEIIIEKIENEPRFPFDEPRDYQKQAYKNWVENDYKGIFAMATGTGKTITSLNCALEEYKKNKTYQFIVLVPSIALLNQWEQEVKAFNFKNIIKIGGGNKWEKDVANFTSNLSWGINKDIVMIATYGSFVTKRFQKYFNKIQEQFLLIADEAHNMGASQIKKILQDVGVKKKIGLSATPKRVYDPEGTDAIDLFFEDKPPYIYSFSMERALEEERLTEYKYYPKIVELQSEELEKYIEISKKLLIYFDFDKGQFKNDPMVEKLLLSRKNIIHKAQNKIECFKEIVEELNNKEKLKYVFTYVPEGFVYDESGDGERMLNDFIRASIDVKPNLKLNSYTADDEDLNGILKGFSEGKIEMLFAMKMLDEGVDVPRAEVGVFASSTGNPRQFIQRRGRLLRKHKDKANAIIYDMVVVPPLNDASADTYRMERSQVKTELQRVAHFSSLSMNYYDTKNELNSICEKYELNIDQIINELC</sequence>
<dbReference type="GO" id="GO:0016787">
    <property type="term" value="F:hydrolase activity"/>
    <property type="evidence" value="ECO:0007669"/>
    <property type="project" value="UniProtKB-KW"/>
</dbReference>
<evidence type="ECO:0000313" key="7">
    <source>
        <dbReference type="EMBL" id="SHE83488.1"/>
    </source>
</evidence>
<keyword evidence="1" id="KW-0547">Nucleotide-binding</keyword>
<feature type="domain" description="Helicase ATP-binding" evidence="5">
    <location>
        <begin position="285"/>
        <end position="454"/>
    </location>
</feature>
<dbReference type="SUPFAM" id="SSF52540">
    <property type="entry name" value="P-loop containing nucleoside triphosphate hydrolases"/>
    <property type="match status" value="2"/>
</dbReference>
<dbReference type="SMART" id="SM00487">
    <property type="entry name" value="DEXDc"/>
    <property type="match status" value="1"/>
</dbReference>
<evidence type="ECO:0000259" key="6">
    <source>
        <dbReference type="PROSITE" id="PS51194"/>
    </source>
</evidence>
<dbReference type="InterPro" id="IPR006935">
    <property type="entry name" value="Helicase/UvrB_N"/>
</dbReference>
<evidence type="ECO:0000256" key="1">
    <source>
        <dbReference type="ARBA" id="ARBA00022741"/>
    </source>
</evidence>
<dbReference type="Proteomes" id="UP000184462">
    <property type="component" value="Unassembled WGS sequence"/>
</dbReference>
<dbReference type="InterPro" id="IPR001650">
    <property type="entry name" value="Helicase_C-like"/>
</dbReference>
<dbReference type="CDD" id="cd17926">
    <property type="entry name" value="DEXHc_RE"/>
    <property type="match status" value="1"/>
</dbReference>
<dbReference type="Pfam" id="PF00271">
    <property type="entry name" value="Helicase_C"/>
    <property type="match status" value="1"/>
</dbReference>
<gene>
    <name evidence="7" type="ORF">SAMN05444278_106114</name>
</gene>
<name>A0A1M4WQJ7_9FLAO</name>